<feature type="transmembrane region" description="Helical" evidence="1">
    <location>
        <begin position="21"/>
        <end position="49"/>
    </location>
</feature>
<sequence>MALGFGLVDALRLSTLRGVEIGWLGILAGGYAIAHPPWALGVALGFGLVDALRLSTLRGVRLGGVGVL</sequence>
<proteinExistence type="predicted"/>
<name>A0A1P8UJI7_9GAMM</name>
<evidence type="ECO:0000256" key="1">
    <source>
        <dbReference type="SAM" id="Phobius"/>
    </source>
</evidence>
<evidence type="ECO:0000313" key="2">
    <source>
        <dbReference type="EMBL" id="APZ43961.1"/>
    </source>
</evidence>
<protein>
    <submittedName>
        <fullName evidence="2">Uncharacterized protein</fullName>
    </submittedName>
</protein>
<organism evidence="2 3">
    <name type="scientific">Acidihalobacter ferrooxydans</name>
    <dbReference type="NCBI Taxonomy" id="1765967"/>
    <lineage>
        <taxon>Bacteria</taxon>
        <taxon>Pseudomonadati</taxon>
        <taxon>Pseudomonadota</taxon>
        <taxon>Gammaproteobacteria</taxon>
        <taxon>Chromatiales</taxon>
        <taxon>Ectothiorhodospiraceae</taxon>
        <taxon>Acidihalobacter</taxon>
    </lineage>
</organism>
<gene>
    <name evidence="2" type="ORF">BW247_13380</name>
</gene>
<keyword evidence="1" id="KW-1133">Transmembrane helix</keyword>
<dbReference type="EMBL" id="CP019434">
    <property type="protein sequence ID" value="APZ43961.1"/>
    <property type="molecule type" value="Genomic_DNA"/>
</dbReference>
<dbReference type="KEGG" id="afy:BW247_13380"/>
<keyword evidence="3" id="KW-1185">Reference proteome</keyword>
<keyword evidence="1" id="KW-0812">Transmembrane</keyword>
<dbReference type="AlphaFoldDB" id="A0A1P8UJI7"/>
<dbReference type="Proteomes" id="UP000243807">
    <property type="component" value="Chromosome"/>
</dbReference>
<reference evidence="2 3" key="1">
    <citation type="submission" date="2017-01" db="EMBL/GenBank/DDBJ databases">
        <title>Draft sequence of Acidihalobacter ferrooxidans strain DSM 14175 (strain V8).</title>
        <authorList>
            <person name="Khaleque H.N."/>
            <person name="Ramsay J.P."/>
            <person name="Murphy R.J.T."/>
            <person name="Kaksonen A.H."/>
            <person name="Boxall N.J."/>
            <person name="Watkin E.L.J."/>
        </authorList>
    </citation>
    <scope>NUCLEOTIDE SEQUENCE [LARGE SCALE GENOMIC DNA]</scope>
    <source>
        <strain evidence="2 3">V8</strain>
    </source>
</reference>
<accession>A0A1P8UJI7</accession>
<keyword evidence="1" id="KW-0472">Membrane</keyword>
<evidence type="ECO:0000313" key="3">
    <source>
        <dbReference type="Proteomes" id="UP000243807"/>
    </source>
</evidence>